<evidence type="ECO:0000259" key="6">
    <source>
        <dbReference type="Pfam" id="PF13515"/>
    </source>
</evidence>
<keyword evidence="4 5" id="KW-0472">Membrane</keyword>
<feature type="domain" description="Integral membrane bound transporter" evidence="6">
    <location>
        <begin position="31"/>
        <end position="154"/>
    </location>
</feature>
<evidence type="ECO:0000256" key="3">
    <source>
        <dbReference type="ARBA" id="ARBA00022989"/>
    </source>
</evidence>
<reference evidence="7" key="2">
    <citation type="submission" date="2020-09" db="EMBL/GenBank/DDBJ databases">
        <authorList>
            <person name="Sun Q."/>
            <person name="Zhou Y."/>
        </authorList>
    </citation>
    <scope>NUCLEOTIDE SEQUENCE</scope>
    <source>
        <strain evidence="7">CGMCC 4.5737</strain>
    </source>
</reference>
<evidence type="ECO:0000313" key="7">
    <source>
        <dbReference type="EMBL" id="GGM47186.1"/>
    </source>
</evidence>
<feature type="transmembrane region" description="Helical" evidence="5">
    <location>
        <begin position="15"/>
        <end position="36"/>
    </location>
</feature>
<evidence type="ECO:0000256" key="1">
    <source>
        <dbReference type="ARBA" id="ARBA00004141"/>
    </source>
</evidence>
<evidence type="ECO:0000256" key="4">
    <source>
        <dbReference type="ARBA" id="ARBA00023136"/>
    </source>
</evidence>
<organism evidence="7 8">
    <name type="scientific">Longimycelium tulufanense</name>
    <dbReference type="NCBI Taxonomy" id="907463"/>
    <lineage>
        <taxon>Bacteria</taxon>
        <taxon>Bacillati</taxon>
        <taxon>Actinomycetota</taxon>
        <taxon>Actinomycetes</taxon>
        <taxon>Pseudonocardiales</taxon>
        <taxon>Pseudonocardiaceae</taxon>
        <taxon>Longimycelium</taxon>
    </lineage>
</organism>
<accession>A0A8J3FTL9</accession>
<proteinExistence type="predicted"/>
<protein>
    <recommendedName>
        <fullName evidence="6">Integral membrane bound transporter domain-containing protein</fullName>
    </recommendedName>
</protein>
<name>A0A8J3FTL9_9PSEU</name>
<dbReference type="Pfam" id="PF13515">
    <property type="entry name" value="FUSC_2"/>
    <property type="match status" value="1"/>
</dbReference>
<dbReference type="GO" id="GO:0016020">
    <property type="term" value="C:membrane"/>
    <property type="evidence" value="ECO:0007669"/>
    <property type="project" value="UniProtKB-SubCell"/>
</dbReference>
<gene>
    <name evidence="7" type="ORF">GCM10012275_17820</name>
</gene>
<comment type="caution">
    <text evidence="7">The sequence shown here is derived from an EMBL/GenBank/DDBJ whole genome shotgun (WGS) entry which is preliminary data.</text>
</comment>
<feature type="transmembrane region" description="Helical" evidence="5">
    <location>
        <begin position="144"/>
        <end position="165"/>
    </location>
</feature>
<evidence type="ECO:0000256" key="5">
    <source>
        <dbReference type="SAM" id="Phobius"/>
    </source>
</evidence>
<reference evidence="7" key="1">
    <citation type="journal article" date="2014" name="Int. J. Syst. Evol. Microbiol.">
        <title>Complete genome sequence of Corynebacterium casei LMG S-19264T (=DSM 44701T), isolated from a smear-ripened cheese.</title>
        <authorList>
            <consortium name="US DOE Joint Genome Institute (JGI-PGF)"/>
            <person name="Walter F."/>
            <person name="Albersmeier A."/>
            <person name="Kalinowski J."/>
            <person name="Ruckert C."/>
        </authorList>
    </citation>
    <scope>NUCLEOTIDE SEQUENCE</scope>
    <source>
        <strain evidence="7">CGMCC 4.5737</strain>
    </source>
</reference>
<dbReference type="Proteomes" id="UP000637578">
    <property type="component" value="Unassembled WGS sequence"/>
</dbReference>
<evidence type="ECO:0000256" key="2">
    <source>
        <dbReference type="ARBA" id="ARBA00022692"/>
    </source>
</evidence>
<evidence type="ECO:0000313" key="8">
    <source>
        <dbReference type="Proteomes" id="UP000637578"/>
    </source>
</evidence>
<feature type="transmembrane region" description="Helical" evidence="5">
    <location>
        <begin position="42"/>
        <end position="60"/>
    </location>
</feature>
<keyword evidence="2 5" id="KW-0812">Transmembrane</keyword>
<sequence>MDGVREGIRRRARRLYRNALPILQCSIAAALAWLVAKDVVHHERPFFAPIAAVIVLGVSLGQRLRRVVELVAGVSVGIGVGDMLISQIGSGPWQIFLVVALAMGTAVLLDGGSVIALQAGSSAVLVATLLPPHESGGLDRMVDALIGGFIGLAVTALLPANPLTVAHRYGRLVISELAAALRGAAEAAVEGDTGHAAAALSRARGSQRLLEDFRAALETGSEIATIAPIRWRRRGELERYQAAAVPLDYAMRNTRVLVRRTLAALRDGEPVPAGLPGVLRTLAEAAESLRDELAAGKEPVQARRVALQAAKAATGELAAGTGFSMRVVVAQLRSIVVDLLQATGVSRDDAVSALPALNRPGKQ</sequence>
<feature type="transmembrane region" description="Helical" evidence="5">
    <location>
        <begin position="91"/>
        <end position="109"/>
    </location>
</feature>
<keyword evidence="3 5" id="KW-1133">Transmembrane helix</keyword>
<dbReference type="EMBL" id="BMMK01000006">
    <property type="protein sequence ID" value="GGM47186.1"/>
    <property type="molecule type" value="Genomic_DNA"/>
</dbReference>
<comment type="subcellular location">
    <subcellularLocation>
        <location evidence="1">Membrane</location>
        <topology evidence="1">Multi-pass membrane protein</topology>
    </subcellularLocation>
</comment>
<keyword evidence="8" id="KW-1185">Reference proteome</keyword>
<dbReference type="InterPro" id="IPR049453">
    <property type="entry name" value="Memb_transporter_dom"/>
</dbReference>
<feature type="transmembrane region" description="Helical" evidence="5">
    <location>
        <begin position="67"/>
        <end position="85"/>
    </location>
</feature>
<dbReference type="RefSeq" id="WP_189055823.1">
    <property type="nucleotide sequence ID" value="NZ_BMMK01000006.1"/>
</dbReference>
<dbReference type="AlphaFoldDB" id="A0A8J3FTL9"/>